<sequence length="600" mass="64213">MKHAFNRLGFQIGFGVTLLLCGLAAALFFVLFNQSKTALVDAAETRQAMSIKILVNEMAHYQDFEVTTDANGEVSGLTAQSIIAFENHDMIDRVGSISGETATIFVWDDAEQDFVRRTTNIIKDDGARAVGTVLGEANPVYASMMKGEVFRGQATILGKDYFTIYVPVLSEAGEPLGIFYVGVAKEALTVAINEMLVEGGVIAVLGLLVAMGLTVIALRYMLRPIQSLEVAVTAIRDEDYDTVVPFTNRPDGIGGVSRSVEQFRQKLSNAVEDEHRAKEQRMRQDAAVARLQEGLGSLASRDLSHRIGENSGFPEEYEGLRKDFDAVAENLAAAMGEIATVAENLSGSASEVEMVSSDLSRRVERQAATLEESAAALEELNNSGKNVSERILEANHLATQSTDVSRRSGEQLEEAITAIEQIEQASGEIDKIVGLIEDIAFQTNLLALNAGVEAARAGEAGQGFAVVATEVRNLAQRASDSVGEIRALTQGNIKQVSEGSRLVSTTGESIRAVLEQINNLGALVSDITTEVQNQTQGLSEINMGIRDLDTATQESAAVASNADTASVRMKNDAQRLSLTVSQFKLTQSGGSSPVSAIAAE</sequence>
<protein>
    <submittedName>
        <fullName evidence="7">Methyl-accepting chemotaxis sensory transducer</fullName>
    </submittedName>
</protein>
<dbReference type="PANTHER" id="PTHR43531">
    <property type="entry name" value="PROTEIN ICFG"/>
    <property type="match status" value="1"/>
</dbReference>
<feature type="transmembrane region" description="Helical" evidence="4">
    <location>
        <begin position="195"/>
        <end position="218"/>
    </location>
</feature>
<dbReference type="InterPro" id="IPR029151">
    <property type="entry name" value="Sensor-like_sf"/>
</dbReference>
<dbReference type="RefSeq" id="WP_005618359.1">
    <property type="nucleotide sequence ID" value="NZ_CP015230.1"/>
</dbReference>
<dbReference type="KEGG" id="rmb:K529_013820"/>
<evidence type="ECO:0000256" key="2">
    <source>
        <dbReference type="ARBA" id="ARBA00029447"/>
    </source>
</evidence>
<gene>
    <name evidence="7" type="ORF">K529_013820</name>
</gene>
<keyword evidence="3" id="KW-0807">Transducer</keyword>
<organism evidence="7 8">
    <name type="scientific">Tritonibacter mobilis F1926</name>
    <dbReference type="NCBI Taxonomy" id="1265309"/>
    <lineage>
        <taxon>Bacteria</taxon>
        <taxon>Pseudomonadati</taxon>
        <taxon>Pseudomonadota</taxon>
        <taxon>Alphaproteobacteria</taxon>
        <taxon>Rhodobacterales</taxon>
        <taxon>Paracoccaceae</taxon>
        <taxon>Tritonibacter</taxon>
    </lineage>
</organism>
<keyword evidence="4" id="KW-0812">Transmembrane</keyword>
<dbReference type="SUPFAM" id="SSF158472">
    <property type="entry name" value="HAMP domain-like"/>
    <property type="match status" value="1"/>
</dbReference>
<keyword evidence="4" id="KW-0472">Membrane</keyword>
<keyword evidence="1" id="KW-0145">Chemotaxis</keyword>
<dbReference type="GO" id="GO:0016020">
    <property type="term" value="C:membrane"/>
    <property type="evidence" value="ECO:0007669"/>
    <property type="project" value="InterPro"/>
</dbReference>
<evidence type="ECO:0000256" key="1">
    <source>
        <dbReference type="ARBA" id="ARBA00022500"/>
    </source>
</evidence>
<dbReference type="GO" id="GO:0006935">
    <property type="term" value="P:chemotaxis"/>
    <property type="evidence" value="ECO:0007669"/>
    <property type="project" value="UniProtKB-KW"/>
</dbReference>
<dbReference type="PANTHER" id="PTHR43531:SF11">
    <property type="entry name" value="METHYL-ACCEPTING CHEMOTAXIS PROTEIN 3"/>
    <property type="match status" value="1"/>
</dbReference>
<dbReference type="SUPFAM" id="SSF58104">
    <property type="entry name" value="Methyl-accepting chemotaxis protein (MCP) signaling domain"/>
    <property type="match status" value="1"/>
</dbReference>
<dbReference type="InterPro" id="IPR003660">
    <property type="entry name" value="HAMP_dom"/>
</dbReference>
<dbReference type="Pfam" id="PF17201">
    <property type="entry name" value="Cache_3-Cache_2"/>
    <property type="match status" value="1"/>
</dbReference>
<reference evidence="7 8" key="1">
    <citation type="journal article" date="2016" name="ISME J.">
        <title>Global occurrence and heterogeneity of the Roseobacter-clade species Ruegeria mobilis.</title>
        <authorList>
            <person name="Sonnenschein E."/>
            <person name="Gram L."/>
        </authorList>
    </citation>
    <scope>NUCLEOTIDE SEQUENCE [LARGE SCALE GENOMIC DNA]</scope>
    <source>
        <strain evidence="7 8">F1926</strain>
    </source>
</reference>
<evidence type="ECO:0000313" key="8">
    <source>
        <dbReference type="Proteomes" id="UP000013243"/>
    </source>
</evidence>
<dbReference type="Gene3D" id="1.10.287.950">
    <property type="entry name" value="Methyl-accepting chemotaxis protein"/>
    <property type="match status" value="1"/>
</dbReference>
<comment type="similarity">
    <text evidence="2">Belongs to the methyl-accepting chemotaxis (MCP) protein family.</text>
</comment>
<dbReference type="SMART" id="SM00304">
    <property type="entry name" value="HAMP"/>
    <property type="match status" value="2"/>
</dbReference>
<feature type="transmembrane region" description="Helical" evidence="4">
    <location>
        <begin position="12"/>
        <end position="32"/>
    </location>
</feature>
<evidence type="ECO:0000259" key="5">
    <source>
        <dbReference type="PROSITE" id="PS50111"/>
    </source>
</evidence>
<dbReference type="SUPFAM" id="SSF103190">
    <property type="entry name" value="Sensory domain-like"/>
    <property type="match status" value="1"/>
</dbReference>
<dbReference type="Pfam" id="PF00672">
    <property type="entry name" value="HAMP"/>
    <property type="match status" value="1"/>
</dbReference>
<feature type="domain" description="Methyl-accepting transducer" evidence="5">
    <location>
        <begin position="341"/>
        <end position="570"/>
    </location>
</feature>
<dbReference type="Proteomes" id="UP000013243">
    <property type="component" value="Chromosome"/>
</dbReference>
<dbReference type="OrthoDB" id="4514964at2"/>
<proteinExistence type="inferred from homology"/>
<dbReference type="EMBL" id="CP015230">
    <property type="protein sequence ID" value="ANP41851.1"/>
    <property type="molecule type" value="Genomic_DNA"/>
</dbReference>
<feature type="domain" description="HAMP" evidence="6">
    <location>
        <begin position="219"/>
        <end position="272"/>
    </location>
</feature>
<dbReference type="InterPro" id="IPR033462">
    <property type="entry name" value="Cache_3-Cache_2"/>
</dbReference>
<dbReference type="Pfam" id="PF00015">
    <property type="entry name" value="MCPsignal"/>
    <property type="match status" value="1"/>
</dbReference>
<dbReference type="GeneID" id="28250932"/>
<dbReference type="PROSITE" id="PS50885">
    <property type="entry name" value="HAMP"/>
    <property type="match status" value="2"/>
</dbReference>
<feature type="domain" description="HAMP" evidence="6">
    <location>
        <begin position="282"/>
        <end position="336"/>
    </location>
</feature>
<evidence type="ECO:0000259" key="6">
    <source>
        <dbReference type="PROSITE" id="PS50885"/>
    </source>
</evidence>
<evidence type="ECO:0000256" key="3">
    <source>
        <dbReference type="PROSITE-ProRule" id="PRU00284"/>
    </source>
</evidence>
<name>A0A1B1A5L8_9RHOB</name>
<dbReference type="SMART" id="SM00283">
    <property type="entry name" value="MA"/>
    <property type="match status" value="1"/>
</dbReference>
<dbReference type="InterPro" id="IPR051310">
    <property type="entry name" value="MCP_chemotaxis"/>
</dbReference>
<evidence type="ECO:0000313" key="7">
    <source>
        <dbReference type="EMBL" id="ANP41851.1"/>
    </source>
</evidence>
<dbReference type="GO" id="GO:0007165">
    <property type="term" value="P:signal transduction"/>
    <property type="evidence" value="ECO:0007669"/>
    <property type="project" value="UniProtKB-KW"/>
</dbReference>
<accession>A0A1B1A5L8</accession>
<dbReference type="Gene3D" id="6.10.340.10">
    <property type="match status" value="1"/>
</dbReference>
<dbReference type="STRING" id="1265309.K529_013820"/>
<keyword evidence="4" id="KW-1133">Transmembrane helix</keyword>
<dbReference type="InterPro" id="IPR004089">
    <property type="entry name" value="MCPsignal_dom"/>
</dbReference>
<dbReference type="AlphaFoldDB" id="A0A1B1A5L8"/>
<dbReference type="PROSITE" id="PS50111">
    <property type="entry name" value="CHEMOTAXIS_TRANSDUC_2"/>
    <property type="match status" value="1"/>
</dbReference>
<evidence type="ECO:0000256" key="4">
    <source>
        <dbReference type="SAM" id="Phobius"/>
    </source>
</evidence>